<gene>
    <name evidence="1" type="ORF">IE53DRAFT_219003</name>
</gene>
<accession>A0ACD0P532</accession>
<organism evidence="1 2">
    <name type="scientific">Violaceomyces palustris</name>
    <dbReference type="NCBI Taxonomy" id="1673888"/>
    <lineage>
        <taxon>Eukaryota</taxon>
        <taxon>Fungi</taxon>
        <taxon>Dikarya</taxon>
        <taxon>Basidiomycota</taxon>
        <taxon>Ustilaginomycotina</taxon>
        <taxon>Ustilaginomycetes</taxon>
        <taxon>Violaceomycetales</taxon>
        <taxon>Violaceomycetaceae</taxon>
        <taxon>Violaceomyces</taxon>
    </lineage>
</organism>
<evidence type="ECO:0000313" key="1">
    <source>
        <dbReference type="EMBL" id="PWN53064.1"/>
    </source>
</evidence>
<protein>
    <submittedName>
        <fullName evidence="1">DUF1479-domain-containing protein</fullName>
    </submittedName>
</protein>
<reference evidence="1 2" key="1">
    <citation type="journal article" date="2018" name="Mol. Biol. Evol.">
        <title>Broad Genomic Sampling Reveals a Smut Pathogenic Ancestry of the Fungal Clade Ustilaginomycotina.</title>
        <authorList>
            <person name="Kijpornyongpan T."/>
            <person name="Mondo S.J."/>
            <person name="Barry K."/>
            <person name="Sandor L."/>
            <person name="Lee J."/>
            <person name="Lipzen A."/>
            <person name="Pangilinan J."/>
            <person name="LaButti K."/>
            <person name="Hainaut M."/>
            <person name="Henrissat B."/>
            <person name="Grigoriev I.V."/>
            <person name="Spatafora J.W."/>
            <person name="Aime M.C."/>
        </authorList>
    </citation>
    <scope>NUCLEOTIDE SEQUENCE [LARGE SCALE GENOMIC DNA]</scope>
    <source>
        <strain evidence="1 2">SA 807</strain>
    </source>
</reference>
<proteinExistence type="predicted"/>
<sequence>MTSVSFRAQGLTSLSPSRLSIRGLAATRVSALRPLSTDAIRETRPSTQSSQAPLPLKHSNGSAKQEGTIASVFASLSGGSLDDKLPPRFSELKKSMVRDDRHKRALKQAWLDVLSRLERRVEETKKLGPKTIPEVNYPGDANILKPVSEWVSAENLEQIKDRGVVVVKGVVPQEQALRWKQEIREYVNRNPQVKGFPEDNPQVYELYWSKPQLEARGNHALLQTSRTFLSLFHAPSQGAGASSSGRVSPPSLSVSLSNPLTYADRLRIRLPGDSKFALGPHIDGGGVERWECETFRGVWSSILEGGTGWARHDPWSLGPSAERLGAKTDMYGGPGQCAVFRPLQGWLSMSYTRSNEGTLRVLPFLKESTAYIILRPFFSPKKKRSKTGDPTVVIAKEDISEEEYLSAENWEFDSDSSNFPGCSLGHNIELSDSTHPHLRLGETMTSIPKVEPGDMVLWHCDQVHSVEARHCGKGDSSVMYIPAIPTTKVNFDYVLQQSRDFRRGSPPPDFPGGQGESYFDGRGRPEDIASPMARRAMALEKFEIQDGMSLAERNLLDYCNALIR</sequence>
<evidence type="ECO:0000313" key="2">
    <source>
        <dbReference type="Proteomes" id="UP000245626"/>
    </source>
</evidence>
<dbReference type="EMBL" id="KZ819743">
    <property type="protein sequence ID" value="PWN53064.1"/>
    <property type="molecule type" value="Genomic_DNA"/>
</dbReference>
<keyword evidence="2" id="KW-1185">Reference proteome</keyword>
<name>A0ACD0P532_9BASI</name>
<dbReference type="Proteomes" id="UP000245626">
    <property type="component" value="Unassembled WGS sequence"/>
</dbReference>